<dbReference type="AlphaFoldDB" id="A0A2K3UYE3"/>
<feature type="region of interest" description="Disordered" evidence="1">
    <location>
        <begin position="1"/>
        <end position="81"/>
    </location>
</feature>
<gene>
    <name evidence="2" type="ORF">CVO96_09410</name>
</gene>
<dbReference type="EMBL" id="PPPD01000001">
    <property type="protein sequence ID" value="PNY81563.1"/>
    <property type="molecule type" value="Genomic_DNA"/>
</dbReference>
<sequence>MGPGIMAHMTSTGLGRHNSKPLLEWDEVEIQDETPDETQKSPPPLDASAGQAGPLTEKQAGQPEKAKPASPWSAVRQLFKR</sequence>
<evidence type="ECO:0000313" key="2">
    <source>
        <dbReference type="EMBL" id="PNY81563.1"/>
    </source>
</evidence>
<reference evidence="2 3" key="1">
    <citation type="submission" date="2018-01" db="EMBL/GenBank/DDBJ databases">
        <title>Deinococcus koreensis sp. nov., a radiation-resistant bacterium isolated from river water.</title>
        <authorList>
            <person name="Choi A."/>
        </authorList>
    </citation>
    <scope>NUCLEOTIDE SEQUENCE [LARGE SCALE GENOMIC DNA]</scope>
    <source>
        <strain evidence="2 3">SJW1-2</strain>
    </source>
</reference>
<evidence type="ECO:0000313" key="3">
    <source>
        <dbReference type="Proteomes" id="UP000236379"/>
    </source>
</evidence>
<accession>A0A2K3UYE3</accession>
<protein>
    <submittedName>
        <fullName evidence="2">Uncharacterized protein</fullName>
    </submittedName>
</protein>
<comment type="caution">
    <text evidence="2">The sequence shown here is derived from an EMBL/GenBank/DDBJ whole genome shotgun (WGS) entry which is preliminary data.</text>
</comment>
<proteinExistence type="predicted"/>
<evidence type="ECO:0000256" key="1">
    <source>
        <dbReference type="SAM" id="MobiDB-lite"/>
    </source>
</evidence>
<keyword evidence="3" id="KW-1185">Reference proteome</keyword>
<organism evidence="2 3">
    <name type="scientific">Deinococcus koreensis</name>
    <dbReference type="NCBI Taxonomy" id="2054903"/>
    <lineage>
        <taxon>Bacteria</taxon>
        <taxon>Thermotogati</taxon>
        <taxon>Deinococcota</taxon>
        <taxon>Deinococci</taxon>
        <taxon>Deinococcales</taxon>
        <taxon>Deinococcaceae</taxon>
        <taxon>Deinococcus</taxon>
    </lineage>
</organism>
<dbReference type="Proteomes" id="UP000236379">
    <property type="component" value="Unassembled WGS sequence"/>
</dbReference>
<feature type="compositionally biased region" description="Acidic residues" evidence="1">
    <location>
        <begin position="24"/>
        <end position="36"/>
    </location>
</feature>
<name>A0A2K3UYE3_9DEIO</name>